<dbReference type="EMBL" id="JAEHOD010000037">
    <property type="protein sequence ID" value="KAG2440691.1"/>
    <property type="molecule type" value="Genomic_DNA"/>
</dbReference>
<feature type="domain" description="Small ribosomal subunit protein uS10" evidence="5">
    <location>
        <begin position="109"/>
        <end position="172"/>
    </location>
</feature>
<keyword evidence="2" id="KW-0689">Ribosomal protein</keyword>
<comment type="similarity">
    <text evidence="1">Belongs to the universal ribosomal protein uS10 family.</text>
</comment>
<dbReference type="GO" id="GO:0006412">
    <property type="term" value="P:translation"/>
    <property type="evidence" value="ECO:0007669"/>
    <property type="project" value="InterPro"/>
</dbReference>
<organism evidence="6 7">
    <name type="scientific">Chlamydomonas schloesseri</name>
    <dbReference type="NCBI Taxonomy" id="2026947"/>
    <lineage>
        <taxon>Eukaryota</taxon>
        <taxon>Viridiplantae</taxon>
        <taxon>Chlorophyta</taxon>
        <taxon>core chlorophytes</taxon>
        <taxon>Chlorophyceae</taxon>
        <taxon>CS clade</taxon>
        <taxon>Chlamydomonadales</taxon>
        <taxon>Chlamydomonadaceae</taxon>
        <taxon>Chlamydomonas</taxon>
    </lineage>
</organism>
<sequence>MLERRAWGPLLGAAGLSTSARAAHAAVSPAAAALPSASAAAAAAPQGAYSVEIAVQGFEKRYVDMACNTLSDIIILAFAPKSYSALPIGAPSPSAAPVNLAFGPERRDVRLPWRRTRFSLIRGPHIDKTGMEQFERRQYKTVLAAATNCGQELARLLEAVKLYQFTGVQVKMELTSAQRVQLPEDVAALLRGGGASAPRGPSNSSSNSTSSTSSRSGSGSGSLVGSPVVDIPAPASAEAAFAAELGRVLGVLRPAVWAGLSKRRAALAGSADHEAWLKTAAPGLPPSASAAGGIGSVAAALPPPAAVAGWDAEAEAAAAEGGDAFGRLLRLRLRQQAQLHQRQATTSTSTPASGASAAAYGLDPSVAAQLLARIDAELLHAHEAAAAGLPPPAAAASAAAGSTTAAAPPAAAVLDAGKMSPAEYAYAVLKYVQYVDSLHEASGAAAAAARGDAGLQLAAPALAVRLLQLWWEATTVEFKRALGLPPAEEERRMLEKQLELQKRKEEVKGAGAGAGSGSGGRAR</sequence>
<reference evidence="6" key="1">
    <citation type="journal article" date="2020" name="bioRxiv">
        <title>Comparative genomics of Chlamydomonas.</title>
        <authorList>
            <person name="Craig R.J."/>
            <person name="Hasan A.R."/>
            <person name="Ness R.W."/>
            <person name="Keightley P.D."/>
        </authorList>
    </citation>
    <scope>NUCLEOTIDE SEQUENCE</scope>
    <source>
        <strain evidence="6">CCAP 11/173</strain>
    </source>
</reference>
<dbReference type="AlphaFoldDB" id="A0A835TL82"/>
<evidence type="ECO:0000256" key="2">
    <source>
        <dbReference type="ARBA" id="ARBA00022980"/>
    </source>
</evidence>
<dbReference type="Proteomes" id="UP000613740">
    <property type="component" value="Unassembled WGS sequence"/>
</dbReference>
<dbReference type="InterPro" id="IPR036838">
    <property type="entry name" value="Ribosomal_uS10_dom_sf"/>
</dbReference>
<dbReference type="SUPFAM" id="SSF54999">
    <property type="entry name" value="Ribosomal protein S10"/>
    <property type="match status" value="1"/>
</dbReference>
<feature type="region of interest" description="Disordered" evidence="4">
    <location>
        <begin position="499"/>
        <end position="523"/>
    </location>
</feature>
<dbReference type="GO" id="GO:0003735">
    <property type="term" value="F:structural constituent of ribosome"/>
    <property type="evidence" value="ECO:0007669"/>
    <property type="project" value="InterPro"/>
</dbReference>
<proteinExistence type="inferred from homology"/>
<comment type="caution">
    <text evidence="6">The sequence shown here is derived from an EMBL/GenBank/DDBJ whole genome shotgun (WGS) entry which is preliminary data.</text>
</comment>
<dbReference type="InterPro" id="IPR027486">
    <property type="entry name" value="Ribosomal_uS10_dom"/>
</dbReference>
<keyword evidence="7" id="KW-1185">Reference proteome</keyword>
<gene>
    <name evidence="6" type="ORF">HYH02_010268</name>
</gene>
<feature type="compositionally biased region" description="Basic and acidic residues" evidence="4">
    <location>
        <begin position="499"/>
        <end position="508"/>
    </location>
</feature>
<name>A0A835TL82_9CHLO</name>
<dbReference type="Pfam" id="PF00338">
    <property type="entry name" value="Ribosomal_S10"/>
    <property type="match status" value="1"/>
</dbReference>
<evidence type="ECO:0000256" key="1">
    <source>
        <dbReference type="ARBA" id="ARBA00007102"/>
    </source>
</evidence>
<protein>
    <recommendedName>
        <fullName evidence="5">Small ribosomal subunit protein uS10 domain-containing protein</fullName>
    </recommendedName>
</protein>
<evidence type="ECO:0000313" key="6">
    <source>
        <dbReference type="EMBL" id="KAG2440691.1"/>
    </source>
</evidence>
<evidence type="ECO:0000256" key="3">
    <source>
        <dbReference type="ARBA" id="ARBA00023274"/>
    </source>
</evidence>
<dbReference type="GO" id="GO:0005840">
    <property type="term" value="C:ribosome"/>
    <property type="evidence" value="ECO:0007669"/>
    <property type="project" value="UniProtKB-KW"/>
</dbReference>
<dbReference type="InterPro" id="IPR001848">
    <property type="entry name" value="Ribosomal_uS10"/>
</dbReference>
<feature type="region of interest" description="Disordered" evidence="4">
    <location>
        <begin position="191"/>
        <end position="224"/>
    </location>
</feature>
<evidence type="ECO:0000259" key="5">
    <source>
        <dbReference type="Pfam" id="PF00338"/>
    </source>
</evidence>
<dbReference type="Gene3D" id="3.30.70.600">
    <property type="entry name" value="Ribosomal protein S10 domain"/>
    <property type="match status" value="1"/>
</dbReference>
<dbReference type="PANTHER" id="PTHR11700">
    <property type="entry name" value="30S RIBOSOMAL PROTEIN S10 FAMILY MEMBER"/>
    <property type="match status" value="1"/>
</dbReference>
<evidence type="ECO:0000313" key="7">
    <source>
        <dbReference type="Proteomes" id="UP000613740"/>
    </source>
</evidence>
<accession>A0A835TL82</accession>
<keyword evidence="3" id="KW-0687">Ribonucleoprotein</keyword>
<dbReference type="OrthoDB" id="366214at2759"/>
<evidence type="ECO:0000256" key="4">
    <source>
        <dbReference type="SAM" id="MobiDB-lite"/>
    </source>
</evidence>
<feature type="compositionally biased region" description="Low complexity" evidence="4">
    <location>
        <begin position="196"/>
        <end position="224"/>
    </location>
</feature>
<feature type="compositionally biased region" description="Gly residues" evidence="4">
    <location>
        <begin position="510"/>
        <end position="523"/>
    </location>
</feature>
<dbReference type="GO" id="GO:1990904">
    <property type="term" value="C:ribonucleoprotein complex"/>
    <property type="evidence" value="ECO:0007669"/>
    <property type="project" value="UniProtKB-KW"/>
</dbReference>